<keyword evidence="3" id="KW-0963">Cytoplasm</keyword>
<evidence type="ECO:0000313" key="8">
    <source>
        <dbReference type="Proteomes" id="UP000784294"/>
    </source>
</evidence>
<dbReference type="InterPro" id="IPR029214">
    <property type="entry name" value="CFAP144"/>
</dbReference>
<evidence type="ECO:0000256" key="3">
    <source>
        <dbReference type="ARBA" id="ARBA00022490"/>
    </source>
</evidence>
<dbReference type="Proteomes" id="UP000784294">
    <property type="component" value="Unassembled WGS sequence"/>
</dbReference>
<dbReference type="GO" id="GO:0097546">
    <property type="term" value="C:ciliary base"/>
    <property type="evidence" value="ECO:0007669"/>
    <property type="project" value="TreeGrafter"/>
</dbReference>
<sequence length="157" mass="19031">MAIGENIHPSSNYILSMNPEKELKPTNFVHQATILNETVAKERRYQKLYANFTINPFRRGYHDILKRTVCLKNQTTRKVLRPLTLDHFLEIFKRAELEPKKRYLYPQTENQEYGWISDNLLNMDRNDRRFYFPNTSCDITRFMHSMWKQKEQRKLNT</sequence>
<evidence type="ECO:0000256" key="5">
    <source>
        <dbReference type="ARBA" id="ARBA00023273"/>
    </source>
</evidence>
<dbReference type="GO" id="GO:0005856">
    <property type="term" value="C:cytoskeleton"/>
    <property type="evidence" value="ECO:0007669"/>
    <property type="project" value="UniProtKB-SubCell"/>
</dbReference>
<dbReference type="AlphaFoldDB" id="A0A3S5AL92"/>
<dbReference type="OrthoDB" id="446290at2759"/>
<accession>A0A3S5AL92</accession>
<name>A0A3S5AL92_9PLAT</name>
<organism evidence="7 8">
    <name type="scientific">Protopolystoma xenopodis</name>
    <dbReference type="NCBI Taxonomy" id="117903"/>
    <lineage>
        <taxon>Eukaryota</taxon>
        <taxon>Metazoa</taxon>
        <taxon>Spiralia</taxon>
        <taxon>Lophotrochozoa</taxon>
        <taxon>Platyhelminthes</taxon>
        <taxon>Monogenea</taxon>
        <taxon>Polyopisthocotylea</taxon>
        <taxon>Polystomatidea</taxon>
        <taxon>Polystomatidae</taxon>
        <taxon>Protopolystoma</taxon>
    </lineage>
</organism>
<evidence type="ECO:0000256" key="1">
    <source>
        <dbReference type="ARBA" id="ARBA00004138"/>
    </source>
</evidence>
<protein>
    <submittedName>
        <fullName evidence="7">Uncharacterized protein</fullName>
    </submittedName>
</protein>
<dbReference type="PANTHER" id="PTHR33865:SF3">
    <property type="entry name" value="PROTEIN FAM183B"/>
    <property type="match status" value="1"/>
</dbReference>
<keyword evidence="4" id="KW-0206">Cytoskeleton</keyword>
<comment type="similarity">
    <text evidence="6">Belongs to the CFAP144 family.</text>
</comment>
<evidence type="ECO:0000256" key="2">
    <source>
        <dbReference type="ARBA" id="ARBA00004245"/>
    </source>
</evidence>
<proteinExistence type="inferred from homology"/>
<reference evidence="7" key="1">
    <citation type="submission" date="2018-11" db="EMBL/GenBank/DDBJ databases">
        <authorList>
            <consortium name="Pathogen Informatics"/>
        </authorList>
    </citation>
    <scope>NUCLEOTIDE SEQUENCE</scope>
</reference>
<dbReference type="PANTHER" id="PTHR33865">
    <property type="entry name" value="PROTEIN FAM183B"/>
    <property type="match status" value="1"/>
</dbReference>
<dbReference type="Pfam" id="PF14886">
    <property type="entry name" value="FAM183"/>
    <property type="match status" value="1"/>
</dbReference>
<dbReference type="EMBL" id="CAAALY010081536">
    <property type="protein sequence ID" value="VEL26615.1"/>
    <property type="molecule type" value="Genomic_DNA"/>
</dbReference>
<evidence type="ECO:0000313" key="7">
    <source>
        <dbReference type="EMBL" id="VEL26615.1"/>
    </source>
</evidence>
<keyword evidence="8" id="KW-1185">Reference proteome</keyword>
<keyword evidence="5" id="KW-0966">Cell projection</keyword>
<evidence type="ECO:0000256" key="6">
    <source>
        <dbReference type="ARBA" id="ARBA00034777"/>
    </source>
</evidence>
<comment type="subcellular location">
    <subcellularLocation>
        <location evidence="1">Cell projection</location>
        <location evidence="1">Cilium</location>
    </subcellularLocation>
    <subcellularLocation>
        <location evidence="2">Cytoplasm</location>
        <location evidence="2">Cytoskeleton</location>
    </subcellularLocation>
</comment>
<evidence type="ECO:0000256" key="4">
    <source>
        <dbReference type="ARBA" id="ARBA00023212"/>
    </source>
</evidence>
<gene>
    <name evidence="7" type="ORF">PXEA_LOCUS20055</name>
</gene>
<comment type="caution">
    <text evidence="7">The sequence shown here is derived from an EMBL/GenBank/DDBJ whole genome shotgun (WGS) entry which is preliminary data.</text>
</comment>